<dbReference type="AlphaFoldDB" id="A0A0S4JLW1"/>
<dbReference type="Gene3D" id="3.60.15.10">
    <property type="entry name" value="Ribonuclease Z/Hydroxyacylglutathione hydrolase-like"/>
    <property type="match status" value="2"/>
</dbReference>
<reference evidence="4" key="1">
    <citation type="submission" date="2015-09" db="EMBL/GenBank/DDBJ databases">
        <authorList>
            <consortium name="Pathogen Informatics"/>
        </authorList>
    </citation>
    <scope>NUCLEOTIDE SEQUENCE [LARGE SCALE GENOMIC DNA]</scope>
    <source>
        <strain evidence="4">Lake Konstanz</strain>
    </source>
</reference>
<dbReference type="Pfam" id="PF12706">
    <property type="entry name" value="Lactamase_B_2"/>
    <property type="match status" value="1"/>
</dbReference>
<dbReference type="SUPFAM" id="SSF56281">
    <property type="entry name" value="Metallo-hydrolase/oxidoreductase"/>
    <property type="match status" value="1"/>
</dbReference>
<proteinExistence type="predicted"/>
<evidence type="ECO:0000313" key="3">
    <source>
        <dbReference type="EMBL" id="CUG89479.1"/>
    </source>
</evidence>
<dbReference type="InterPro" id="IPR001279">
    <property type="entry name" value="Metallo-B-lactamas"/>
</dbReference>
<dbReference type="OrthoDB" id="341300at2759"/>
<evidence type="ECO:0000313" key="4">
    <source>
        <dbReference type="Proteomes" id="UP000051952"/>
    </source>
</evidence>
<feature type="non-terminal residue" evidence="3">
    <location>
        <position position="1"/>
    </location>
</feature>
<feature type="domain" description="Metallo-beta-lactamase" evidence="2">
    <location>
        <begin position="77"/>
        <end position="180"/>
    </location>
</feature>
<dbReference type="OMA" id="PVDEREW"/>
<dbReference type="InterPro" id="IPR036866">
    <property type="entry name" value="RibonucZ/Hydroxyglut_hydro"/>
</dbReference>
<dbReference type="PANTHER" id="PTHR42663">
    <property type="entry name" value="HYDROLASE C777.06C-RELATED-RELATED"/>
    <property type="match status" value="1"/>
</dbReference>
<dbReference type="Proteomes" id="UP000051952">
    <property type="component" value="Unassembled WGS sequence"/>
</dbReference>
<protein>
    <recommendedName>
        <fullName evidence="2">Metallo-beta-lactamase domain-containing protein</fullName>
    </recommendedName>
</protein>
<evidence type="ECO:0000256" key="1">
    <source>
        <dbReference type="SAM" id="MobiDB-lite"/>
    </source>
</evidence>
<organism evidence="3 4">
    <name type="scientific">Bodo saltans</name>
    <name type="common">Flagellated protozoan</name>
    <dbReference type="NCBI Taxonomy" id="75058"/>
    <lineage>
        <taxon>Eukaryota</taxon>
        <taxon>Discoba</taxon>
        <taxon>Euglenozoa</taxon>
        <taxon>Kinetoplastea</taxon>
        <taxon>Metakinetoplastina</taxon>
        <taxon>Eubodonida</taxon>
        <taxon>Bodonidae</taxon>
        <taxon>Bodo</taxon>
    </lineage>
</organism>
<dbReference type="VEuPathDB" id="TriTrypDB:BSAL_21635"/>
<dbReference type="PANTHER" id="PTHR42663:SF6">
    <property type="entry name" value="HYDROLASE C777.06C-RELATED"/>
    <property type="match status" value="1"/>
</dbReference>
<keyword evidence="4" id="KW-1185">Reference proteome</keyword>
<feature type="region of interest" description="Disordered" evidence="1">
    <location>
        <begin position="201"/>
        <end position="221"/>
    </location>
</feature>
<accession>A0A0S4JLW1</accession>
<name>A0A0S4JLW1_BODSA</name>
<evidence type="ECO:0000259" key="2">
    <source>
        <dbReference type="Pfam" id="PF12706"/>
    </source>
</evidence>
<gene>
    <name evidence="3" type="ORF">BSAL_21635</name>
</gene>
<sequence>AVVVGAGSSSSTPKIACVVTHADCPSCKAAVQDPTSRSHRLNPSFLLQLRKRRSAGDPCDAHGRRHGDNNTSEPLFNILVDCGKSFRESAIKVFAPLGVSFIHSLLLTHPHADAILGLDDLREFSIPSRPTPVYLDAETEVQVRKTFNYLFPTEEAKKKKLWVASVDWRPMFEGSPVRPKGELLHGVLDVSFPTCTRPLPASQKAKQMEVEESPPSPPPPSSWPVSVFQVWHGVDTVSNAFVFPLPCTADGGEDEEEDCKVIVYLSDISVVKDDTLATIRRHIQLLHDRIRRDRRPTEVATATPQQQIPTAVTERPVDEREWSVRDEIPTAVTERPVDEREWSVRDDEAFLSKFVEVAIVDMLSEEPYISHLNTKEAVAAAKRIGAGHTYFVGMSHSLFYDNMALRIKELGGDTSRMELAWDGCVVYGPAANTRTAVNDDACD</sequence>
<dbReference type="EMBL" id="CYKH01001745">
    <property type="protein sequence ID" value="CUG89479.1"/>
    <property type="molecule type" value="Genomic_DNA"/>
</dbReference>